<dbReference type="RefSeq" id="WP_009452050.1">
    <property type="nucleotide sequence ID" value="NZ_AMSI01000015.1"/>
</dbReference>
<organism evidence="3 4">
    <name type="scientific">Nitratireductor indicus C115</name>
    <dbReference type="NCBI Taxonomy" id="1231190"/>
    <lineage>
        <taxon>Bacteria</taxon>
        <taxon>Pseudomonadati</taxon>
        <taxon>Pseudomonadota</taxon>
        <taxon>Alphaproteobacteria</taxon>
        <taxon>Hyphomicrobiales</taxon>
        <taxon>Phyllobacteriaceae</taxon>
        <taxon>Nitratireductor</taxon>
    </lineage>
</organism>
<keyword evidence="4" id="KW-1185">Reference proteome</keyword>
<dbReference type="InterPro" id="IPR036291">
    <property type="entry name" value="NAD(P)-bd_dom_sf"/>
</dbReference>
<dbReference type="Proteomes" id="UP000007374">
    <property type="component" value="Unassembled WGS sequence"/>
</dbReference>
<accession>K2NSJ8</accession>
<dbReference type="InterPro" id="IPR001509">
    <property type="entry name" value="Epimerase_deHydtase"/>
</dbReference>
<dbReference type="EMBL" id="AMSI01000015">
    <property type="protein sequence ID" value="EKF40764.1"/>
    <property type="molecule type" value="Genomic_DNA"/>
</dbReference>
<protein>
    <recommendedName>
        <fullName evidence="2">NAD-dependent epimerase/dehydratase domain-containing protein</fullName>
    </recommendedName>
</protein>
<sequence>MNADPNIQGSGIAGSELLDGSHLPSRFESPEELDAFIATPSRALIEDLAALDGDIMILGASGKMGPTLARLASNAAPEKRIIAVARFSDPAARTELEKHGIETIACDMLDRAALEALPKAKNVIFMAGRKFGSGGNQPLTWATNTYMPAVVAEVFKASRIVAFSTGCVYAFTPVDSMGSEESDPLDPPGEYAQSCIGRERLIEHFSQIHNTPGRLYRLNYAIDLRYGVLHDVAVKVRDGVPIDVTMGHVNVIWQGDANAIALRCLKQATVPTSPINVTGPEVISVRWLAKTFGELLGRKPLVTGTEAPSAWLSNAKLSNGLFGYPVVPLDRMIAWTADWVSREMPSHNKPTHFEARDGAY</sequence>
<dbReference type="Gene3D" id="3.40.50.720">
    <property type="entry name" value="NAD(P)-binding Rossmann-like Domain"/>
    <property type="match status" value="1"/>
</dbReference>
<dbReference type="SUPFAM" id="SSF51735">
    <property type="entry name" value="NAD(P)-binding Rossmann-fold domains"/>
    <property type="match status" value="1"/>
</dbReference>
<feature type="region of interest" description="Disordered" evidence="1">
    <location>
        <begin position="1"/>
        <end position="24"/>
    </location>
</feature>
<evidence type="ECO:0000256" key="1">
    <source>
        <dbReference type="SAM" id="MobiDB-lite"/>
    </source>
</evidence>
<feature type="domain" description="NAD-dependent epimerase/dehydratase" evidence="2">
    <location>
        <begin position="55"/>
        <end position="213"/>
    </location>
</feature>
<dbReference type="PATRIC" id="fig|1231190.3.peg.3968"/>
<evidence type="ECO:0000313" key="3">
    <source>
        <dbReference type="EMBL" id="EKF40764.1"/>
    </source>
</evidence>
<dbReference type="AlphaFoldDB" id="K2NSJ8"/>
<gene>
    <name evidence="3" type="ORF">NA8A_19203</name>
</gene>
<dbReference type="STRING" id="721133.SAMN05216176_11379"/>
<dbReference type="Pfam" id="PF01370">
    <property type="entry name" value="Epimerase"/>
    <property type="match status" value="1"/>
</dbReference>
<evidence type="ECO:0000313" key="4">
    <source>
        <dbReference type="Proteomes" id="UP000007374"/>
    </source>
</evidence>
<dbReference type="eggNOG" id="COG0451">
    <property type="taxonomic scope" value="Bacteria"/>
</dbReference>
<evidence type="ECO:0000259" key="2">
    <source>
        <dbReference type="Pfam" id="PF01370"/>
    </source>
</evidence>
<proteinExistence type="predicted"/>
<name>K2NSJ8_9HYPH</name>
<reference evidence="3 4" key="1">
    <citation type="journal article" date="2012" name="J. Bacteriol.">
        <title>Genome Sequence of Nitratireductor indicus Type Strain C115.</title>
        <authorList>
            <person name="Lai Q."/>
            <person name="Li G."/>
            <person name="Yu Z."/>
            <person name="Shao Z."/>
        </authorList>
    </citation>
    <scope>NUCLEOTIDE SEQUENCE [LARGE SCALE GENOMIC DNA]</scope>
    <source>
        <strain evidence="3 4">C115</strain>
    </source>
</reference>
<comment type="caution">
    <text evidence="3">The sequence shown here is derived from an EMBL/GenBank/DDBJ whole genome shotgun (WGS) entry which is preliminary data.</text>
</comment>